<dbReference type="GO" id="GO:0005886">
    <property type="term" value="C:plasma membrane"/>
    <property type="evidence" value="ECO:0007669"/>
    <property type="project" value="UniProtKB-SubCell"/>
</dbReference>
<evidence type="ECO:0000256" key="5">
    <source>
        <dbReference type="ARBA" id="ARBA00022679"/>
    </source>
</evidence>
<proteinExistence type="predicted"/>
<dbReference type="PANTHER" id="PTHR45453">
    <property type="entry name" value="PHOSPHATE REGULON SENSOR PROTEIN PHOR"/>
    <property type="match status" value="1"/>
</dbReference>
<dbReference type="PRINTS" id="PR00344">
    <property type="entry name" value="BCTRLSENSOR"/>
</dbReference>
<keyword evidence="10" id="KW-1133">Transmembrane helix</keyword>
<dbReference type="InterPro" id="IPR003594">
    <property type="entry name" value="HATPase_dom"/>
</dbReference>
<accession>A0A329LUM9</accession>
<dbReference type="RefSeq" id="WP_113036140.1">
    <property type="nucleotide sequence ID" value="NZ_QMFB01000041.1"/>
</dbReference>
<keyword evidence="9" id="KW-0902">Two-component regulatory system</keyword>
<protein>
    <recommendedName>
        <fullName evidence="3">histidine kinase</fullName>
        <ecNumber evidence="3">2.7.13.3</ecNumber>
    </recommendedName>
</protein>
<evidence type="ECO:0000256" key="6">
    <source>
        <dbReference type="ARBA" id="ARBA00022741"/>
    </source>
</evidence>
<evidence type="ECO:0000256" key="9">
    <source>
        <dbReference type="ARBA" id="ARBA00023012"/>
    </source>
</evidence>
<keyword evidence="5" id="KW-0808">Transferase</keyword>
<dbReference type="FunFam" id="3.30.565.10:FF:000006">
    <property type="entry name" value="Sensor histidine kinase WalK"/>
    <property type="match status" value="1"/>
</dbReference>
<feature type="transmembrane region" description="Helical" evidence="10">
    <location>
        <begin position="156"/>
        <end position="177"/>
    </location>
</feature>
<evidence type="ECO:0000313" key="13">
    <source>
        <dbReference type="Proteomes" id="UP000250369"/>
    </source>
</evidence>
<keyword evidence="10" id="KW-0472">Membrane</keyword>
<dbReference type="Gene3D" id="3.30.565.10">
    <property type="entry name" value="Histidine kinase-like ATPase, C-terminal domain"/>
    <property type="match status" value="1"/>
</dbReference>
<dbReference type="InterPro" id="IPR036097">
    <property type="entry name" value="HisK_dim/P_sf"/>
</dbReference>
<dbReference type="GO" id="GO:0016036">
    <property type="term" value="P:cellular response to phosphate starvation"/>
    <property type="evidence" value="ECO:0007669"/>
    <property type="project" value="TreeGrafter"/>
</dbReference>
<dbReference type="InterPro" id="IPR005467">
    <property type="entry name" value="His_kinase_dom"/>
</dbReference>
<reference evidence="12 13" key="1">
    <citation type="journal article" date="2009" name="Int. J. Syst. Evol. Microbiol.">
        <title>Paenibacillus contaminans sp. nov., isolated from a contaminated laboratory plate.</title>
        <authorList>
            <person name="Chou J.H."/>
            <person name="Lee J.H."/>
            <person name="Lin M.C."/>
            <person name="Chang P.S."/>
            <person name="Arun A.B."/>
            <person name="Young C.C."/>
            <person name="Chen W.M."/>
        </authorList>
    </citation>
    <scope>NUCLEOTIDE SEQUENCE [LARGE SCALE GENOMIC DNA]</scope>
    <source>
        <strain evidence="12 13">CKOBP-6</strain>
    </source>
</reference>
<keyword evidence="6" id="KW-0547">Nucleotide-binding</keyword>
<keyword evidence="10" id="KW-0812">Transmembrane</keyword>
<dbReference type="Pfam" id="PF02518">
    <property type="entry name" value="HATPase_c"/>
    <property type="match status" value="1"/>
</dbReference>
<name>A0A329LUM9_9BACL</name>
<dbReference type="GO" id="GO:0000155">
    <property type="term" value="F:phosphorelay sensor kinase activity"/>
    <property type="evidence" value="ECO:0007669"/>
    <property type="project" value="InterPro"/>
</dbReference>
<comment type="caution">
    <text evidence="12">The sequence shown here is derived from an EMBL/GenBank/DDBJ whole genome shotgun (WGS) entry which is preliminary data.</text>
</comment>
<dbReference type="GO" id="GO:0005524">
    <property type="term" value="F:ATP binding"/>
    <property type="evidence" value="ECO:0007669"/>
    <property type="project" value="UniProtKB-KW"/>
</dbReference>
<keyword evidence="7" id="KW-0418">Kinase</keyword>
<dbReference type="PROSITE" id="PS50109">
    <property type="entry name" value="HIS_KIN"/>
    <property type="match status" value="1"/>
</dbReference>
<evidence type="ECO:0000256" key="2">
    <source>
        <dbReference type="ARBA" id="ARBA00004651"/>
    </source>
</evidence>
<evidence type="ECO:0000256" key="8">
    <source>
        <dbReference type="ARBA" id="ARBA00022840"/>
    </source>
</evidence>
<dbReference type="SMART" id="SM00388">
    <property type="entry name" value="HisKA"/>
    <property type="match status" value="1"/>
</dbReference>
<gene>
    <name evidence="12" type="ORF">DQG23_37375</name>
</gene>
<sequence length="467" mass="51412">MKAPGFRGASGAGRLRQIPVSLPKAIVVRGIVITLLLTVTAAVVVWWTTASHVRQEKLRNDYFWDSYLTTLYDLQGSWPRVADKLTADRASYADFGRLRIWDAERLPVFEPEGAIASTDSPSGDPELKPILYRGAVVGYFDAAPPLRPFIADWKPFIWIFAAAAAGIGLFLALSTAAKNGLSDERAHIRGRLSRLLANSQATIAGREETLQSEVRSNREAGALDQNIEHLLGQLELRIRKLEKVRKTMVADIAHELRTPLAVMRAQLENALVRQAPLSPESLVLLHDEVYRITKLVHDLQQLALAESGHLPLEKRWFSLRALTSSVAETLEITAEENGCRISVACPDEARTYADEARIQQVLVNVIGNAVRHARSSVRIAVESSERQTVIFITDDGSGIEEEELPHVFERFYRGSRKTDGNGAAAGLGLGLAIVKEYVEAHRGSVTVRSEWGIGTTFAVALPVFAEA</sequence>
<evidence type="ECO:0000256" key="4">
    <source>
        <dbReference type="ARBA" id="ARBA00022553"/>
    </source>
</evidence>
<dbReference type="SUPFAM" id="SSF55874">
    <property type="entry name" value="ATPase domain of HSP90 chaperone/DNA topoisomerase II/histidine kinase"/>
    <property type="match status" value="1"/>
</dbReference>
<dbReference type="EMBL" id="QMFB01000041">
    <property type="protein sequence ID" value="RAV10822.1"/>
    <property type="molecule type" value="Genomic_DNA"/>
</dbReference>
<dbReference type="SMART" id="SM00387">
    <property type="entry name" value="HATPase_c"/>
    <property type="match status" value="1"/>
</dbReference>
<comment type="catalytic activity">
    <reaction evidence="1">
        <text>ATP + protein L-histidine = ADP + protein N-phospho-L-histidine.</text>
        <dbReference type="EC" id="2.7.13.3"/>
    </reaction>
</comment>
<dbReference type="OrthoDB" id="335833at2"/>
<keyword evidence="13" id="KW-1185">Reference proteome</keyword>
<dbReference type="InterPro" id="IPR003661">
    <property type="entry name" value="HisK_dim/P_dom"/>
</dbReference>
<comment type="subcellular location">
    <subcellularLocation>
        <location evidence="2">Cell membrane</location>
        <topology evidence="2">Multi-pass membrane protein</topology>
    </subcellularLocation>
</comment>
<dbReference type="Proteomes" id="UP000250369">
    <property type="component" value="Unassembled WGS sequence"/>
</dbReference>
<dbReference type="PANTHER" id="PTHR45453:SF1">
    <property type="entry name" value="PHOSPHATE REGULON SENSOR PROTEIN PHOR"/>
    <property type="match status" value="1"/>
</dbReference>
<evidence type="ECO:0000256" key="3">
    <source>
        <dbReference type="ARBA" id="ARBA00012438"/>
    </source>
</evidence>
<evidence type="ECO:0000256" key="1">
    <source>
        <dbReference type="ARBA" id="ARBA00000085"/>
    </source>
</evidence>
<dbReference type="Pfam" id="PF00512">
    <property type="entry name" value="HisKA"/>
    <property type="match status" value="1"/>
</dbReference>
<dbReference type="GO" id="GO:0004721">
    <property type="term" value="F:phosphoprotein phosphatase activity"/>
    <property type="evidence" value="ECO:0007669"/>
    <property type="project" value="TreeGrafter"/>
</dbReference>
<organism evidence="12 13">
    <name type="scientific">Paenibacillus contaminans</name>
    <dbReference type="NCBI Taxonomy" id="450362"/>
    <lineage>
        <taxon>Bacteria</taxon>
        <taxon>Bacillati</taxon>
        <taxon>Bacillota</taxon>
        <taxon>Bacilli</taxon>
        <taxon>Bacillales</taxon>
        <taxon>Paenibacillaceae</taxon>
        <taxon>Paenibacillus</taxon>
    </lineage>
</organism>
<evidence type="ECO:0000259" key="11">
    <source>
        <dbReference type="PROSITE" id="PS50109"/>
    </source>
</evidence>
<dbReference type="Gene3D" id="1.10.287.130">
    <property type="match status" value="1"/>
</dbReference>
<dbReference type="CDD" id="cd00082">
    <property type="entry name" value="HisKA"/>
    <property type="match status" value="1"/>
</dbReference>
<keyword evidence="4" id="KW-0597">Phosphoprotein</keyword>
<evidence type="ECO:0000256" key="10">
    <source>
        <dbReference type="SAM" id="Phobius"/>
    </source>
</evidence>
<dbReference type="EC" id="2.7.13.3" evidence="3"/>
<evidence type="ECO:0000313" key="12">
    <source>
        <dbReference type="EMBL" id="RAV10822.1"/>
    </source>
</evidence>
<keyword evidence="8" id="KW-0067">ATP-binding</keyword>
<feature type="transmembrane region" description="Helical" evidence="10">
    <location>
        <begin position="26"/>
        <end position="49"/>
    </location>
</feature>
<dbReference type="InterPro" id="IPR036890">
    <property type="entry name" value="HATPase_C_sf"/>
</dbReference>
<feature type="domain" description="Histidine kinase" evidence="11">
    <location>
        <begin position="251"/>
        <end position="465"/>
    </location>
</feature>
<evidence type="ECO:0000256" key="7">
    <source>
        <dbReference type="ARBA" id="ARBA00022777"/>
    </source>
</evidence>
<dbReference type="SUPFAM" id="SSF47384">
    <property type="entry name" value="Homodimeric domain of signal transducing histidine kinase"/>
    <property type="match status" value="1"/>
</dbReference>
<dbReference type="AlphaFoldDB" id="A0A329LUM9"/>
<dbReference type="InterPro" id="IPR004358">
    <property type="entry name" value="Sig_transdc_His_kin-like_C"/>
</dbReference>
<dbReference type="CDD" id="cd00075">
    <property type="entry name" value="HATPase"/>
    <property type="match status" value="1"/>
</dbReference>
<dbReference type="InterPro" id="IPR050351">
    <property type="entry name" value="BphY/WalK/GraS-like"/>
</dbReference>